<evidence type="ECO:0000313" key="2">
    <source>
        <dbReference type="EMBL" id="PIX73944.1"/>
    </source>
</evidence>
<dbReference type="EMBL" id="PFJI01000059">
    <property type="protein sequence ID" value="PIX73944.1"/>
    <property type="molecule type" value="Genomic_DNA"/>
</dbReference>
<dbReference type="PANTHER" id="PTHR10859:SF91">
    <property type="entry name" value="DOLICHYL-PHOSPHATE BETA-GLUCOSYLTRANSFERASE"/>
    <property type="match status" value="1"/>
</dbReference>
<proteinExistence type="predicted"/>
<dbReference type="SUPFAM" id="SSF53448">
    <property type="entry name" value="Nucleotide-diphospho-sugar transferases"/>
    <property type="match status" value="1"/>
</dbReference>
<dbReference type="CDD" id="cd04179">
    <property type="entry name" value="DPM_DPG-synthase_like"/>
    <property type="match status" value="1"/>
</dbReference>
<gene>
    <name evidence="2" type="ORF">COZ39_01305</name>
</gene>
<dbReference type="GO" id="GO:0006487">
    <property type="term" value="P:protein N-linked glycosylation"/>
    <property type="evidence" value="ECO:0007669"/>
    <property type="project" value="TreeGrafter"/>
</dbReference>
<dbReference type="Gene3D" id="3.90.550.10">
    <property type="entry name" value="Spore Coat Polysaccharide Biosynthesis Protein SpsA, Chain A"/>
    <property type="match status" value="1"/>
</dbReference>
<sequence>MAHKTSLSTNTYKATGFVGIKLEHMKNKNKQKLKVSCIIPFWNEEGRLFIVLDEIIKAQKISEIICVDDASDKDQSEEIKKTYPNIRLIRLSKNAGKSGAILEGLKYAQNNFILLLDADLRNLNHIEIDNAIKVIEQSSDIDMLILRRIKAPLFIKITRGDVLSIGERIVKKEYLQKLLEKFSKGWQLESKINLFMFNHKKKVFWVPHSGINTRWKWGWNTDLKYHKKKLSDIFSIGLINLIRLYLFFGKKKYTFNKKPYITSSCQDEESWIK</sequence>
<organism evidence="2 3">
    <name type="scientific">Candidatus Roizmanbacteria bacterium CG_4_10_14_3_um_filter_33_21</name>
    <dbReference type="NCBI Taxonomy" id="1974830"/>
    <lineage>
        <taxon>Bacteria</taxon>
        <taxon>Candidatus Roizmaniibacteriota</taxon>
    </lineage>
</organism>
<reference evidence="3" key="1">
    <citation type="submission" date="2017-09" db="EMBL/GenBank/DDBJ databases">
        <title>Depth-based differentiation of microbial function through sediment-hosted aquifers and enrichment of novel symbionts in the deep terrestrial subsurface.</title>
        <authorList>
            <person name="Probst A.J."/>
            <person name="Ladd B."/>
            <person name="Jarett J.K."/>
            <person name="Geller-Mcgrath D.E."/>
            <person name="Sieber C.M.K."/>
            <person name="Emerson J.B."/>
            <person name="Anantharaman K."/>
            <person name="Thomas B.C."/>
            <person name="Malmstrom R."/>
            <person name="Stieglmeier M."/>
            <person name="Klingl A."/>
            <person name="Woyke T."/>
            <person name="Ryan C.M."/>
            <person name="Banfield J.F."/>
        </authorList>
    </citation>
    <scope>NUCLEOTIDE SEQUENCE [LARGE SCALE GENOMIC DNA]</scope>
</reference>
<feature type="domain" description="Glycosyltransferase 2-like" evidence="1">
    <location>
        <begin position="36"/>
        <end position="146"/>
    </location>
</feature>
<comment type="caution">
    <text evidence="2">The sequence shown here is derived from an EMBL/GenBank/DDBJ whole genome shotgun (WGS) entry which is preliminary data.</text>
</comment>
<name>A0A2M7M0P9_9BACT</name>
<dbReference type="Pfam" id="PF00535">
    <property type="entry name" value="Glycos_transf_2"/>
    <property type="match status" value="1"/>
</dbReference>
<dbReference type="Proteomes" id="UP000229708">
    <property type="component" value="Unassembled WGS sequence"/>
</dbReference>
<protein>
    <recommendedName>
        <fullName evidence="1">Glycosyltransferase 2-like domain-containing protein</fullName>
    </recommendedName>
</protein>
<evidence type="ECO:0000259" key="1">
    <source>
        <dbReference type="Pfam" id="PF00535"/>
    </source>
</evidence>
<dbReference type="PANTHER" id="PTHR10859">
    <property type="entry name" value="GLYCOSYL TRANSFERASE"/>
    <property type="match status" value="1"/>
</dbReference>
<dbReference type="InterPro" id="IPR001173">
    <property type="entry name" value="Glyco_trans_2-like"/>
</dbReference>
<accession>A0A2M7M0P9</accession>
<dbReference type="AlphaFoldDB" id="A0A2M7M0P9"/>
<dbReference type="InterPro" id="IPR029044">
    <property type="entry name" value="Nucleotide-diphossugar_trans"/>
</dbReference>
<evidence type="ECO:0000313" key="3">
    <source>
        <dbReference type="Proteomes" id="UP000229708"/>
    </source>
</evidence>